<name>A0A0F9RZ25_9ZZZZ</name>
<sequence length="141" mass="16178">MTKTETVQRLHGRCPHCQGTYIVDAGVNTCLACSRTIEGVQDMRLYYDFNKKEIMTDIKQLRRPAALKKWGIPGGSINRLLTRWAKNGTPEPEPALREDPEEKSLVEKLAEARIEIAMLRGYQQACRDLMQGRKFQEVKIE</sequence>
<accession>A0A0F9RZ25</accession>
<dbReference type="AlphaFoldDB" id="A0A0F9RZ25"/>
<protein>
    <submittedName>
        <fullName evidence="1">Uncharacterized protein</fullName>
    </submittedName>
</protein>
<evidence type="ECO:0000313" key="1">
    <source>
        <dbReference type="EMBL" id="KKN22388.1"/>
    </source>
</evidence>
<proteinExistence type="predicted"/>
<reference evidence="1" key="1">
    <citation type="journal article" date="2015" name="Nature">
        <title>Complex archaea that bridge the gap between prokaryotes and eukaryotes.</title>
        <authorList>
            <person name="Spang A."/>
            <person name="Saw J.H."/>
            <person name="Jorgensen S.L."/>
            <person name="Zaremba-Niedzwiedzka K."/>
            <person name="Martijn J."/>
            <person name="Lind A.E."/>
            <person name="van Eijk R."/>
            <person name="Schleper C."/>
            <person name="Guy L."/>
            <person name="Ettema T.J."/>
        </authorList>
    </citation>
    <scope>NUCLEOTIDE SEQUENCE</scope>
</reference>
<organism evidence="1">
    <name type="scientific">marine sediment metagenome</name>
    <dbReference type="NCBI Taxonomy" id="412755"/>
    <lineage>
        <taxon>unclassified sequences</taxon>
        <taxon>metagenomes</taxon>
        <taxon>ecological metagenomes</taxon>
    </lineage>
</organism>
<comment type="caution">
    <text evidence="1">The sequence shown here is derived from an EMBL/GenBank/DDBJ whole genome shotgun (WGS) entry which is preliminary data.</text>
</comment>
<gene>
    <name evidence="1" type="ORF">LCGC14_0915800</name>
</gene>
<dbReference type="EMBL" id="LAZR01003067">
    <property type="protein sequence ID" value="KKN22388.1"/>
    <property type="molecule type" value="Genomic_DNA"/>
</dbReference>